<evidence type="ECO:0000256" key="1">
    <source>
        <dbReference type="SAM" id="Phobius"/>
    </source>
</evidence>
<keyword evidence="1" id="KW-1133">Transmembrane helix</keyword>
<dbReference type="InterPro" id="IPR008407">
    <property type="entry name" value="Brnchd-chn_aa_trnsp_AzlD"/>
</dbReference>
<evidence type="ECO:0000313" key="2">
    <source>
        <dbReference type="EMBL" id="POG09450.1"/>
    </source>
</evidence>
<feature type="transmembrane region" description="Helical" evidence="1">
    <location>
        <begin position="66"/>
        <end position="84"/>
    </location>
</feature>
<sequence length="106" mass="11360">MPEKNYLIAAVMLMAAITYLTRATPFLLKMENSPKWFNDVIEYLPVAIIASITVPALLVAKDGSLLGLNADLLAAIPVVIVAYWSRSLIYSVCAGVAGHVAITLLA</sequence>
<feature type="transmembrane region" description="Helical" evidence="1">
    <location>
        <begin position="6"/>
        <end position="28"/>
    </location>
</feature>
<dbReference type="AlphaFoldDB" id="A0A2S3X1I9"/>
<evidence type="ECO:0008006" key="4">
    <source>
        <dbReference type="Google" id="ProtNLM"/>
    </source>
</evidence>
<reference evidence="2 3" key="1">
    <citation type="submission" date="2016-08" db="EMBL/GenBank/DDBJ databases">
        <authorList>
            <person name="Seilhamer J.J."/>
        </authorList>
    </citation>
    <scope>NUCLEOTIDE SEQUENCE [LARGE SCALE GENOMIC DNA]</scope>
    <source>
        <strain evidence="2 3">KH-21-114</strain>
    </source>
</reference>
<proteinExistence type="predicted"/>
<keyword evidence="1" id="KW-0812">Transmembrane</keyword>
<evidence type="ECO:0000313" key="3">
    <source>
        <dbReference type="Proteomes" id="UP000237230"/>
    </source>
</evidence>
<protein>
    <recommendedName>
        <fullName evidence="4">AzlD domain-containing protein</fullName>
    </recommendedName>
</protein>
<comment type="caution">
    <text evidence="2">The sequence shown here is derived from an EMBL/GenBank/DDBJ whole genome shotgun (WGS) entry which is preliminary data.</text>
</comment>
<name>A0A2S3X1I9_PSEPU</name>
<dbReference type="OrthoDB" id="7870017at2"/>
<dbReference type="Pfam" id="PF05437">
    <property type="entry name" value="AzlD"/>
    <property type="match status" value="1"/>
</dbReference>
<feature type="transmembrane region" description="Helical" evidence="1">
    <location>
        <begin position="40"/>
        <end position="60"/>
    </location>
</feature>
<reference evidence="2 3" key="2">
    <citation type="submission" date="2018-03" db="EMBL/GenBank/DDBJ databases">
        <title>Draft genome of Pseudomonas putida strain KH-21-114.</title>
        <authorList>
            <person name="Yoshizawa S."/>
            <person name="Khan N.H."/>
            <person name="Nishimura M."/>
            <person name="Chiura H.X."/>
            <person name="Ogura Y."/>
            <person name="Hayashi T."/>
            <person name="Kogure K."/>
        </authorList>
    </citation>
    <scope>NUCLEOTIDE SEQUENCE [LARGE SCALE GENOMIC DNA]</scope>
    <source>
        <strain evidence="2 3">KH-21-114</strain>
    </source>
</reference>
<dbReference type="EMBL" id="MINH01000019">
    <property type="protein sequence ID" value="POG09450.1"/>
    <property type="molecule type" value="Genomic_DNA"/>
</dbReference>
<dbReference type="Proteomes" id="UP000237230">
    <property type="component" value="Unassembled WGS sequence"/>
</dbReference>
<keyword evidence="1" id="KW-0472">Membrane</keyword>
<gene>
    <name evidence="2" type="ORF">BGP84_06790</name>
</gene>
<dbReference type="RefSeq" id="WP_103446303.1">
    <property type="nucleotide sequence ID" value="NZ_MINH01000019.1"/>
</dbReference>
<organism evidence="2 3">
    <name type="scientific">Pseudomonas putida</name>
    <name type="common">Arthrobacter siderocapsulatus</name>
    <dbReference type="NCBI Taxonomy" id="303"/>
    <lineage>
        <taxon>Bacteria</taxon>
        <taxon>Pseudomonadati</taxon>
        <taxon>Pseudomonadota</taxon>
        <taxon>Gammaproteobacteria</taxon>
        <taxon>Pseudomonadales</taxon>
        <taxon>Pseudomonadaceae</taxon>
        <taxon>Pseudomonas</taxon>
    </lineage>
</organism>
<accession>A0A2S3X1I9</accession>